<evidence type="ECO:0000259" key="5">
    <source>
        <dbReference type="Pfam" id="PF18267"/>
    </source>
</evidence>
<feature type="domain" description="NADH-rubredoxin oxidoreductase C-terminal" evidence="5">
    <location>
        <begin position="311"/>
        <end position="375"/>
    </location>
</feature>
<dbReference type="InterPro" id="IPR023753">
    <property type="entry name" value="FAD/NAD-binding_dom"/>
</dbReference>
<protein>
    <submittedName>
        <fullName evidence="6">NAD(P)/FAD-dependent oxidoreductase</fullName>
    </submittedName>
</protein>
<dbReference type="Gene3D" id="3.50.50.60">
    <property type="entry name" value="FAD/NAD(P)-binding domain"/>
    <property type="match status" value="2"/>
</dbReference>
<dbReference type="PANTHER" id="PTHR43429:SF3">
    <property type="entry name" value="NITRITE REDUCTASE [NAD(P)H]"/>
    <property type="match status" value="1"/>
</dbReference>
<dbReference type="PRINTS" id="PR00411">
    <property type="entry name" value="PNDRDTASEI"/>
</dbReference>
<dbReference type="InterPro" id="IPR050260">
    <property type="entry name" value="FAD-bd_OxRdtase"/>
</dbReference>
<keyword evidence="2" id="KW-0285">Flavoprotein</keyword>
<dbReference type="Pfam" id="PF18267">
    <property type="entry name" value="Rubredoxin_C"/>
    <property type="match status" value="1"/>
</dbReference>
<dbReference type="OrthoDB" id="9807946at2"/>
<dbReference type="InterPro" id="IPR016156">
    <property type="entry name" value="FAD/NAD-linked_Rdtase_dimer_sf"/>
</dbReference>
<evidence type="ECO:0000256" key="1">
    <source>
        <dbReference type="ARBA" id="ARBA00001974"/>
    </source>
</evidence>
<dbReference type="PANTHER" id="PTHR43429">
    <property type="entry name" value="PYRIDINE NUCLEOTIDE-DISULFIDE OXIDOREDUCTASE DOMAIN-CONTAINING"/>
    <property type="match status" value="1"/>
</dbReference>
<dbReference type="EMBL" id="SGJB01000002">
    <property type="protein sequence ID" value="TQQ85441.1"/>
    <property type="molecule type" value="Genomic_DNA"/>
</dbReference>
<evidence type="ECO:0000259" key="4">
    <source>
        <dbReference type="Pfam" id="PF07992"/>
    </source>
</evidence>
<name>A0A544QXR4_9FIRM</name>
<accession>A0A544QXR4</accession>
<reference evidence="6 7" key="1">
    <citation type="submission" date="2019-02" db="EMBL/GenBank/DDBJ databases">
        <title>Peptostreptococcaceae bacterium ZHW00191 nov., a new bacterium isolated from the human gut.</title>
        <authorList>
            <person name="Zhou H.-W."/>
            <person name="Chen X.-J."/>
        </authorList>
    </citation>
    <scope>NUCLEOTIDE SEQUENCE [LARGE SCALE GENOMIC DNA]</scope>
    <source>
        <strain evidence="6 7">ZHW00191</strain>
    </source>
</reference>
<sequence length="406" mass="44971">MKYVIIGVGAAGITAAEELRNIDDKCEIVMISEDKYVHSRCMLHKYISHERDEKSLNFADENFFEKNAIKWIKSPIKNIDTNKKEVYTTDGDTVEYDKLLIATGANSFIPPVGDFRKASNVFGLRHLHDAQAIDKMADESENILIVGSGLVGLDAAYGLLERGKNVTIVEMAPSILPMQLNPHAAAEYQKLFEKAGAKFYLGCRAEKAECMEDGKIHSVSFDTGESVDCDMIIVAAGVRPAVEFLNESGIEVERGIKVDDFMKTNVDDVYAAGDVAGLSGIWPNAMKQGKTAAVNMAGGCEKYEDRFAMKNTINFFGLVSLCLGNIKEEEGDTVLEQEDMKNYKRAVLKDGKLKGILLQGDISNSGIWQYIIKNEIDLSNIDKNIFSLSFADFYGTGERGKYVWNI</sequence>
<keyword evidence="3" id="KW-0274">FAD</keyword>
<comment type="caution">
    <text evidence="6">The sequence shown here is derived from an EMBL/GenBank/DDBJ whole genome shotgun (WGS) entry which is preliminary data.</text>
</comment>
<dbReference type="InterPro" id="IPR041575">
    <property type="entry name" value="Rubredoxin_C"/>
</dbReference>
<dbReference type="Pfam" id="PF07992">
    <property type="entry name" value="Pyr_redox_2"/>
    <property type="match status" value="1"/>
</dbReference>
<comment type="cofactor">
    <cofactor evidence="1">
        <name>FAD</name>
        <dbReference type="ChEBI" id="CHEBI:57692"/>
    </cofactor>
</comment>
<gene>
    <name evidence="6" type="ORF">EXD82_01460</name>
</gene>
<feature type="domain" description="FAD/NAD(P)-binding" evidence="4">
    <location>
        <begin position="1"/>
        <end position="289"/>
    </location>
</feature>
<dbReference type="SUPFAM" id="SSF51905">
    <property type="entry name" value="FAD/NAD(P)-binding domain"/>
    <property type="match status" value="1"/>
</dbReference>
<dbReference type="AlphaFoldDB" id="A0A544QXR4"/>
<dbReference type="Gene3D" id="3.30.390.30">
    <property type="match status" value="1"/>
</dbReference>
<dbReference type="Proteomes" id="UP000317863">
    <property type="component" value="Unassembled WGS sequence"/>
</dbReference>
<keyword evidence="7" id="KW-1185">Reference proteome</keyword>
<dbReference type="GO" id="GO:0016491">
    <property type="term" value="F:oxidoreductase activity"/>
    <property type="evidence" value="ECO:0007669"/>
    <property type="project" value="InterPro"/>
</dbReference>
<dbReference type="InterPro" id="IPR036188">
    <property type="entry name" value="FAD/NAD-bd_sf"/>
</dbReference>
<evidence type="ECO:0000256" key="2">
    <source>
        <dbReference type="ARBA" id="ARBA00022630"/>
    </source>
</evidence>
<organism evidence="6 7">
    <name type="scientific">Peptacetobacter hominis</name>
    <dbReference type="NCBI Taxonomy" id="2743610"/>
    <lineage>
        <taxon>Bacteria</taxon>
        <taxon>Bacillati</taxon>
        <taxon>Bacillota</taxon>
        <taxon>Clostridia</taxon>
        <taxon>Peptostreptococcales</taxon>
        <taxon>Peptostreptococcaceae</taxon>
        <taxon>Peptacetobacter</taxon>
    </lineage>
</organism>
<dbReference type="RefSeq" id="WP_142535145.1">
    <property type="nucleotide sequence ID" value="NZ_SGJB01000002.1"/>
</dbReference>
<proteinExistence type="predicted"/>
<dbReference type="PRINTS" id="PR00368">
    <property type="entry name" value="FADPNR"/>
</dbReference>
<evidence type="ECO:0000256" key="3">
    <source>
        <dbReference type="ARBA" id="ARBA00022827"/>
    </source>
</evidence>
<evidence type="ECO:0000313" key="7">
    <source>
        <dbReference type="Proteomes" id="UP000317863"/>
    </source>
</evidence>
<evidence type="ECO:0000313" key="6">
    <source>
        <dbReference type="EMBL" id="TQQ85441.1"/>
    </source>
</evidence>